<evidence type="ECO:0000256" key="6">
    <source>
        <dbReference type="ARBA" id="ARBA00023136"/>
    </source>
</evidence>
<dbReference type="Proteomes" id="UP000275368">
    <property type="component" value="Chromosome"/>
</dbReference>
<organism evidence="8 9">
    <name type="scientific">Paenibacillus baekrokdamisoli</name>
    <dbReference type="NCBI Taxonomy" id="1712516"/>
    <lineage>
        <taxon>Bacteria</taxon>
        <taxon>Bacillati</taxon>
        <taxon>Bacillota</taxon>
        <taxon>Bacilli</taxon>
        <taxon>Bacillales</taxon>
        <taxon>Paenibacillaceae</taxon>
        <taxon>Paenibacillus</taxon>
    </lineage>
</organism>
<dbReference type="GO" id="GO:0016020">
    <property type="term" value="C:membrane"/>
    <property type="evidence" value="ECO:0007669"/>
    <property type="project" value="UniProtKB-SubCell"/>
</dbReference>
<evidence type="ECO:0000256" key="5">
    <source>
        <dbReference type="ARBA" id="ARBA00022989"/>
    </source>
</evidence>
<evidence type="ECO:0000313" key="9">
    <source>
        <dbReference type="Proteomes" id="UP000275368"/>
    </source>
</evidence>
<evidence type="ECO:0000256" key="4">
    <source>
        <dbReference type="ARBA" id="ARBA00022692"/>
    </source>
</evidence>
<dbReference type="InterPro" id="IPR032805">
    <property type="entry name" value="Wax_synthase_dom"/>
</dbReference>
<dbReference type="InterPro" id="IPR044851">
    <property type="entry name" value="Wax_synthase"/>
</dbReference>
<keyword evidence="5" id="KW-1133">Transmembrane helix</keyword>
<dbReference type="RefSeq" id="WP_125655431.1">
    <property type="nucleotide sequence ID" value="NZ_AP019308.1"/>
</dbReference>
<dbReference type="EMBL" id="AP019308">
    <property type="protein sequence ID" value="BBH20411.1"/>
    <property type="molecule type" value="Genomic_DNA"/>
</dbReference>
<gene>
    <name evidence="8" type="ORF">Back11_17560</name>
</gene>
<dbReference type="GO" id="GO:0008374">
    <property type="term" value="F:O-acyltransferase activity"/>
    <property type="evidence" value="ECO:0007669"/>
    <property type="project" value="InterPro"/>
</dbReference>
<dbReference type="OrthoDB" id="2677128at2"/>
<feature type="domain" description="Wax synthase" evidence="7">
    <location>
        <begin position="196"/>
        <end position="274"/>
    </location>
</feature>
<evidence type="ECO:0000313" key="8">
    <source>
        <dbReference type="EMBL" id="BBH20411.1"/>
    </source>
</evidence>
<evidence type="ECO:0000256" key="1">
    <source>
        <dbReference type="ARBA" id="ARBA00004141"/>
    </source>
</evidence>
<dbReference type="KEGG" id="pbk:Back11_17560"/>
<dbReference type="PANTHER" id="PTHR31595">
    <property type="entry name" value="LONG-CHAIN-ALCOHOL O-FATTY-ACYLTRANSFERASE 3-RELATED"/>
    <property type="match status" value="1"/>
</dbReference>
<sequence>MTAYLPHSTSTLFIYLVILVGLPAIGYLLAQLQSLPLKRVLAWGMTIGSLTFIDHILLYEPVGFRMLAIIGALLFGMKSVIYVEYSIRAGARLSVRRWIAFHLWVGMRPYLFAKRRTTPYKDAKKYMVLGVKRLILGLILIAMSSLLWRVSMDLAWNPRYSLIGTTALLLVGLSFTMHFGLFNLLTGIWRQAGFDCQQLFRNPLLSRSLNEFWSRRWNLAFSEMTTLGVYRPLAAVVGKNSAVFLAFIFSGVLHELAISLPVRSGFGWPMLYFLLHGIAMLLETALSRIGLPISKWPWLGRAWTMAWLILPITILFHPTFLKEIVWPIIDI</sequence>
<evidence type="ECO:0000256" key="2">
    <source>
        <dbReference type="ARBA" id="ARBA00005179"/>
    </source>
</evidence>
<comment type="subcellular location">
    <subcellularLocation>
        <location evidence="1">Membrane</location>
        <topology evidence="1">Multi-pass membrane protein</topology>
    </subcellularLocation>
</comment>
<keyword evidence="3" id="KW-0808">Transferase</keyword>
<evidence type="ECO:0000259" key="7">
    <source>
        <dbReference type="Pfam" id="PF13813"/>
    </source>
</evidence>
<dbReference type="GO" id="GO:0006629">
    <property type="term" value="P:lipid metabolic process"/>
    <property type="evidence" value="ECO:0007669"/>
    <property type="project" value="InterPro"/>
</dbReference>
<keyword evidence="4" id="KW-0812">Transmembrane</keyword>
<accession>A0A3G9J3N4</accession>
<comment type="pathway">
    <text evidence="2">Secondary metabolite biosynthesis.</text>
</comment>
<dbReference type="PANTHER" id="PTHR31595:SF57">
    <property type="entry name" value="OS04G0481900 PROTEIN"/>
    <property type="match status" value="1"/>
</dbReference>
<dbReference type="AlphaFoldDB" id="A0A3G9J3N4"/>
<protein>
    <recommendedName>
        <fullName evidence="7">Wax synthase domain-containing protein</fullName>
    </recommendedName>
</protein>
<keyword evidence="6" id="KW-0472">Membrane</keyword>
<evidence type="ECO:0000256" key="3">
    <source>
        <dbReference type="ARBA" id="ARBA00022679"/>
    </source>
</evidence>
<dbReference type="Pfam" id="PF13813">
    <property type="entry name" value="MBOAT_2"/>
    <property type="match status" value="1"/>
</dbReference>
<proteinExistence type="predicted"/>
<keyword evidence="9" id="KW-1185">Reference proteome</keyword>
<name>A0A3G9J3N4_9BACL</name>
<reference evidence="8 9" key="1">
    <citation type="submission" date="2018-11" db="EMBL/GenBank/DDBJ databases">
        <title>Complete genome sequence of Paenibacillus baekrokdamisoli strain KCTC 33723.</title>
        <authorList>
            <person name="Kang S.W."/>
            <person name="Lee K.C."/>
            <person name="Kim K.K."/>
            <person name="Kim J.S."/>
            <person name="Kim D.S."/>
            <person name="Ko S.H."/>
            <person name="Yang S.H."/>
            <person name="Lee J.S."/>
        </authorList>
    </citation>
    <scope>NUCLEOTIDE SEQUENCE [LARGE SCALE GENOMIC DNA]</scope>
    <source>
        <strain evidence="8 9">KCTC 33723</strain>
    </source>
</reference>